<dbReference type="RefSeq" id="WP_008482106.1">
    <property type="nucleotide sequence ID" value="NZ_AMRI01000001.1"/>
</dbReference>
<comment type="caution">
    <text evidence="2">The sequence shown here is derived from an EMBL/GenBank/DDBJ whole genome shotgun (WGS) entry which is preliminary data.</text>
</comment>
<dbReference type="PATRIC" id="fig|745411.4.peg.33"/>
<name>K2JR63_9GAMM</name>
<dbReference type="PANTHER" id="PTHR34989">
    <property type="entry name" value="PROTEIN HDED"/>
    <property type="match status" value="1"/>
</dbReference>
<keyword evidence="1" id="KW-1133">Transmembrane helix</keyword>
<feature type="transmembrane region" description="Helical" evidence="1">
    <location>
        <begin position="94"/>
        <end position="114"/>
    </location>
</feature>
<dbReference type="STRING" id="745411.B3C1_00220"/>
<keyword evidence="1" id="KW-0472">Membrane</keyword>
<organism evidence="2 3">
    <name type="scientific">Gallaecimonas xiamenensis 3-C-1</name>
    <dbReference type="NCBI Taxonomy" id="745411"/>
    <lineage>
        <taxon>Bacteria</taxon>
        <taxon>Pseudomonadati</taxon>
        <taxon>Pseudomonadota</taxon>
        <taxon>Gammaproteobacteria</taxon>
        <taxon>Enterobacterales</taxon>
        <taxon>Gallaecimonadaceae</taxon>
        <taxon>Gallaecimonas</taxon>
    </lineage>
</organism>
<dbReference type="Pfam" id="PF03729">
    <property type="entry name" value="DUF308"/>
    <property type="match status" value="2"/>
</dbReference>
<dbReference type="EMBL" id="AMRI01000001">
    <property type="protein sequence ID" value="EKE77838.1"/>
    <property type="molecule type" value="Genomic_DNA"/>
</dbReference>
<dbReference type="InterPro" id="IPR005325">
    <property type="entry name" value="DUF308_memb"/>
</dbReference>
<evidence type="ECO:0000313" key="2">
    <source>
        <dbReference type="EMBL" id="EKE77838.1"/>
    </source>
</evidence>
<feature type="transmembrane region" description="Helical" evidence="1">
    <location>
        <begin position="44"/>
        <end position="63"/>
    </location>
</feature>
<feature type="transmembrane region" description="Helical" evidence="1">
    <location>
        <begin position="152"/>
        <end position="176"/>
    </location>
</feature>
<dbReference type="OrthoDB" id="9815400at2"/>
<evidence type="ECO:0000313" key="3">
    <source>
        <dbReference type="Proteomes" id="UP000006755"/>
    </source>
</evidence>
<feature type="transmembrane region" description="Helical" evidence="1">
    <location>
        <begin position="126"/>
        <end position="146"/>
    </location>
</feature>
<evidence type="ECO:0008006" key="4">
    <source>
        <dbReference type="Google" id="ProtNLM"/>
    </source>
</evidence>
<dbReference type="InterPro" id="IPR052712">
    <property type="entry name" value="Acid_resist_chaperone_HdeD"/>
</dbReference>
<keyword evidence="3" id="KW-1185">Reference proteome</keyword>
<gene>
    <name evidence="2" type="ORF">B3C1_00220</name>
</gene>
<dbReference type="eggNOG" id="COG3247">
    <property type="taxonomic scope" value="Bacteria"/>
</dbReference>
<dbReference type="Proteomes" id="UP000006755">
    <property type="component" value="Unassembled WGS sequence"/>
</dbReference>
<protein>
    <recommendedName>
        <fullName evidence="4">Acid-resistance membrane protein</fullName>
    </recommendedName>
</protein>
<accession>K2JR63</accession>
<sequence length="180" mass="19452">MLPMTPFFQQLQLSWRWLLGLGLVFMVLGAIGLGMANFLTLTSMIYFGVLLLIGGLLQTVQALRSRPMSGLVAGVGVLYGLLGFYLIVSPMAAASALTLLIAFGIGFVALLRLWLAFHLRQFSQYIWPFVSGLLGLVLAILIIGGWPESGLWVIGTFIAIELLLNGLALVSIALAVKERS</sequence>
<dbReference type="AlphaFoldDB" id="K2JR63"/>
<dbReference type="GO" id="GO:0005886">
    <property type="term" value="C:plasma membrane"/>
    <property type="evidence" value="ECO:0007669"/>
    <property type="project" value="TreeGrafter"/>
</dbReference>
<proteinExistence type="predicted"/>
<keyword evidence="1" id="KW-0812">Transmembrane</keyword>
<dbReference type="PANTHER" id="PTHR34989:SF1">
    <property type="entry name" value="PROTEIN HDED"/>
    <property type="match status" value="1"/>
</dbReference>
<reference evidence="2 3" key="1">
    <citation type="journal article" date="2012" name="J. Bacteriol.">
        <title>Genome Sequence of Gallaecimonas xiamenensis Type Strain 3-C-1.</title>
        <authorList>
            <person name="Lai Q."/>
            <person name="Wang L."/>
            <person name="Wang W."/>
            <person name="Shao Z."/>
        </authorList>
    </citation>
    <scope>NUCLEOTIDE SEQUENCE [LARGE SCALE GENOMIC DNA]</scope>
    <source>
        <strain evidence="2 3">3-C-1</strain>
    </source>
</reference>
<feature type="transmembrane region" description="Helical" evidence="1">
    <location>
        <begin position="70"/>
        <end position="88"/>
    </location>
</feature>
<feature type="transmembrane region" description="Helical" evidence="1">
    <location>
        <begin position="17"/>
        <end position="38"/>
    </location>
</feature>
<evidence type="ECO:0000256" key="1">
    <source>
        <dbReference type="SAM" id="Phobius"/>
    </source>
</evidence>